<organism evidence="1 2">
    <name type="scientific">Penicillium nordicum</name>
    <dbReference type="NCBI Taxonomy" id="229535"/>
    <lineage>
        <taxon>Eukaryota</taxon>
        <taxon>Fungi</taxon>
        <taxon>Dikarya</taxon>
        <taxon>Ascomycota</taxon>
        <taxon>Pezizomycotina</taxon>
        <taxon>Eurotiomycetes</taxon>
        <taxon>Eurotiomycetidae</taxon>
        <taxon>Eurotiales</taxon>
        <taxon>Aspergillaceae</taxon>
        <taxon>Penicillium</taxon>
    </lineage>
</organism>
<evidence type="ECO:0000313" key="2">
    <source>
        <dbReference type="Proteomes" id="UP000037696"/>
    </source>
</evidence>
<dbReference type="Proteomes" id="UP000037696">
    <property type="component" value="Unassembled WGS sequence"/>
</dbReference>
<evidence type="ECO:0000313" key="1">
    <source>
        <dbReference type="EMBL" id="KOS37491.1"/>
    </source>
</evidence>
<proteinExistence type="predicted"/>
<dbReference type="AlphaFoldDB" id="A0A0M8NZF9"/>
<dbReference type="EMBL" id="LHQQ01000316">
    <property type="protein sequence ID" value="KOS37491.1"/>
    <property type="molecule type" value="Genomic_DNA"/>
</dbReference>
<protein>
    <submittedName>
        <fullName evidence="1">Uncharacterized protein</fullName>
    </submittedName>
</protein>
<gene>
    <name evidence="1" type="ORF">ACN38_g11713</name>
</gene>
<name>A0A0M8NZF9_9EURO</name>
<reference evidence="1 2" key="1">
    <citation type="submission" date="2015-08" db="EMBL/GenBank/DDBJ databases">
        <title>Genome sequencing of Penicillium nordicum.</title>
        <authorList>
            <person name="Nguyen H.D."/>
            <person name="Seifert K.A."/>
        </authorList>
    </citation>
    <scope>NUCLEOTIDE SEQUENCE [LARGE SCALE GENOMIC DNA]</scope>
    <source>
        <strain evidence="1 2">DAOMC 185683</strain>
    </source>
</reference>
<sequence length="118" mass="12981">MTTLGTGPASSDISCFSSSSLLSLGPSDEVLFIDQPLSTSTIDSPQFRHTLDHRFSVGNIGNLREFEPLLGASPKLRGNLTFNCIYPRLNQEIDDNGSLWLLRLDVEDDDLEHSSTIL</sequence>
<comment type="caution">
    <text evidence="1">The sequence shown here is derived from an EMBL/GenBank/DDBJ whole genome shotgun (WGS) entry which is preliminary data.</text>
</comment>
<accession>A0A0M8NZF9</accession>
<keyword evidence="2" id="KW-1185">Reference proteome</keyword>